<reference evidence="1 2" key="1">
    <citation type="submission" date="2024-10" db="EMBL/GenBank/DDBJ databases">
        <title>The Natural Products Discovery Center: Release of the First 8490 Sequenced Strains for Exploring Actinobacteria Biosynthetic Diversity.</title>
        <authorList>
            <person name="Kalkreuter E."/>
            <person name="Kautsar S.A."/>
            <person name="Yang D."/>
            <person name="Bader C.D."/>
            <person name="Teijaro C.N."/>
            <person name="Fluegel L."/>
            <person name="Davis C.M."/>
            <person name="Simpson J.R."/>
            <person name="Lauterbach L."/>
            <person name="Steele A.D."/>
            <person name="Gui C."/>
            <person name="Meng S."/>
            <person name="Li G."/>
            <person name="Viehrig K."/>
            <person name="Ye F."/>
            <person name="Su P."/>
            <person name="Kiefer A.F."/>
            <person name="Nichols A."/>
            <person name="Cepeda A.J."/>
            <person name="Yan W."/>
            <person name="Fan B."/>
            <person name="Jiang Y."/>
            <person name="Adhikari A."/>
            <person name="Zheng C.-J."/>
            <person name="Schuster L."/>
            <person name="Cowan T.M."/>
            <person name="Smanski M.J."/>
            <person name="Chevrette M.G."/>
            <person name="De Carvalho L.P.S."/>
            <person name="Shen B."/>
        </authorList>
    </citation>
    <scope>NUCLEOTIDE SEQUENCE [LARGE SCALE GENOMIC DNA]</scope>
    <source>
        <strain evidence="1 2">NPDC050545</strain>
    </source>
</reference>
<sequence>MSTPITATSAPLKSVVTALEYARAFDQVAAFLAANPDLAERAMVHLAEYTHICVGSEDDPAAVIVDAARRGCEAGASVEEYANDKYGGVKIHFGPLYVDVFADASRVCSKVVVGTVEDARYALVFDLDGSPRTPAGVTS</sequence>
<name>A0ABW7YLQ8_9ACTN</name>
<evidence type="ECO:0008006" key="3">
    <source>
        <dbReference type="Google" id="ProtNLM"/>
    </source>
</evidence>
<evidence type="ECO:0000313" key="1">
    <source>
        <dbReference type="EMBL" id="MFI6496825.1"/>
    </source>
</evidence>
<dbReference type="EMBL" id="JBITGY010000002">
    <property type="protein sequence ID" value="MFI6496825.1"/>
    <property type="molecule type" value="Genomic_DNA"/>
</dbReference>
<gene>
    <name evidence="1" type="ORF">ACIBG2_05560</name>
</gene>
<comment type="caution">
    <text evidence="1">The sequence shown here is derived from an EMBL/GenBank/DDBJ whole genome shotgun (WGS) entry which is preliminary data.</text>
</comment>
<accession>A0ABW7YLQ8</accession>
<dbReference type="RefSeq" id="WP_397079245.1">
    <property type="nucleotide sequence ID" value="NZ_JBITGY010000002.1"/>
</dbReference>
<protein>
    <recommendedName>
        <fullName evidence="3">Nuclear transport factor 2 family protein</fullName>
    </recommendedName>
</protein>
<proteinExistence type="predicted"/>
<organism evidence="1 2">
    <name type="scientific">Nonomuraea typhae</name>
    <dbReference type="NCBI Taxonomy" id="2603600"/>
    <lineage>
        <taxon>Bacteria</taxon>
        <taxon>Bacillati</taxon>
        <taxon>Actinomycetota</taxon>
        <taxon>Actinomycetes</taxon>
        <taxon>Streptosporangiales</taxon>
        <taxon>Streptosporangiaceae</taxon>
        <taxon>Nonomuraea</taxon>
    </lineage>
</organism>
<dbReference type="Proteomes" id="UP001612741">
    <property type="component" value="Unassembled WGS sequence"/>
</dbReference>
<evidence type="ECO:0000313" key="2">
    <source>
        <dbReference type="Proteomes" id="UP001612741"/>
    </source>
</evidence>
<keyword evidence="2" id="KW-1185">Reference proteome</keyword>